<dbReference type="PANTHER" id="PTHR30231">
    <property type="entry name" value="DNA POLYMERASE III SUBUNIT EPSILON"/>
    <property type="match status" value="1"/>
</dbReference>
<dbReference type="EMBL" id="JAQPYS010000059">
    <property type="protein sequence ID" value="MDC7136843.1"/>
    <property type="molecule type" value="Genomic_DNA"/>
</dbReference>
<keyword evidence="3" id="KW-1185">Reference proteome</keyword>
<reference evidence="2 3" key="1">
    <citation type="submission" date="2023-01" db="EMBL/GenBank/DDBJ databases">
        <title>Exploring GABA producing Bacteroides strains toward improving mental health.</title>
        <authorList>
            <person name="Yousuf B."/>
            <person name="Bouhlel N.E."/>
            <person name="Mottawea W."/>
            <person name="Hammami R."/>
        </authorList>
    </citation>
    <scope>NUCLEOTIDE SEQUENCE [LARGE SCALE GENOMIC DNA]</scope>
    <source>
        <strain evidence="2 3">UO.H1054</strain>
    </source>
</reference>
<dbReference type="Gene3D" id="3.30.420.10">
    <property type="entry name" value="Ribonuclease H-like superfamily/Ribonuclease H"/>
    <property type="match status" value="1"/>
</dbReference>
<protein>
    <submittedName>
        <fullName evidence="2">3'-5' exonuclease</fullName>
    </submittedName>
</protein>
<evidence type="ECO:0000259" key="1">
    <source>
        <dbReference type="SMART" id="SM00479"/>
    </source>
</evidence>
<feature type="domain" description="Exonuclease" evidence="1">
    <location>
        <begin position="3"/>
        <end position="169"/>
    </location>
</feature>
<sequence>MRNFAAIDFETANGKRTSVCSVGVVIVKEGKITNKIYRLIRPAPNYYTQWTTAVHGLTYDDTIEADDFPEVWAEIKPLIDGLPLVAHNSPFDEGCLRAVHELYGMTYPPYKFYCTCRASRKVFGKELPNHQLHTVAARCGYDLTNHHHALADAEACAQIALLIIPEPKKARKAKKADKDTYVGDLFAPLIPQPIKKNKIE</sequence>
<keyword evidence="2" id="KW-0269">Exonuclease</keyword>
<accession>A0ABT5H8D0</accession>
<evidence type="ECO:0000313" key="3">
    <source>
        <dbReference type="Proteomes" id="UP001215398"/>
    </source>
</evidence>
<dbReference type="GO" id="GO:0004527">
    <property type="term" value="F:exonuclease activity"/>
    <property type="evidence" value="ECO:0007669"/>
    <property type="project" value="UniProtKB-KW"/>
</dbReference>
<dbReference type="InterPro" id="IPR013520">
    <property type="entry name" value="Ribonucl_H"/>
</dbReference>
<dbReference type="PANTHER" id="PTHR30231:SF42">
    <property type="entry name" value="EXONUCLEASE"/>
    <property type="match status" value="1"/>
</dbReference>
<keyword evidence="2" id="KW-0378">Hydrolase</keyword>
<name>A0ABT5H8D0_9BACE</name>
<dbReference type="Proteomes" id="UP001215398">
    <property type="component" value="Unassembled WGS sequence"/>
</dbReference>
<organism evidence="2 3">
    <name type="scientific">Bacteroides zhangwenhongii</name>
    <dbReference type="NCBI Taxonomy" id="2650157"/>
    <lineage>
        <taxon>Bacteria</taxon>
        <taxon>Pseudomonadati</taxon>
        <taxon>Bacteroidota</taxon>
        <taxon>Bacteroidia</taxon>
        <taxon>Bacteroidales</taxon>
        <taxon>Bacteroidaceae</taxon>
        <taxon>Bacteroides</taxon>
    </lineage>
</organism>
<comment type="caution">
    <text evidence="2">The sequence shown here is derived from an EMBL/GenBank/DDBJ whole genome shotgun (WGS) entry which is preliminary data.</text>
</comment>
<dbReference type="SMART" id="SM00479">
    <property type="entry name" value="EXOIII"/>
    <property type="match status" value="1"/>
</dbReference>
<gene>
    <name evidence="2" type="ORF">PQG98_10920</name>
</gene>
<dbReference type="Pfam" id="PF00929">
    <property type="entry name" value="RNase_T"/>
    <property type="match status" value="1"/>
</dbReference>
<evidence type="ECO:0000313" key="2">
    <source>
        <dbReference type="EMBL" id="MDC7136843.1"/>
    </source>
</evidence>
<dbReference type="InterPro" id="IPR036397">
    <property type="entry name" value="RNaseH_sf"/>
</dbReference>
<dbReference type="RefSeq" id="WP_272720464.1">
    <property type="nucleotide sequence ID" value="NZ_JAQPYS010000059.1"/>
</dbReference>
<dbReference type="CDD" id="cd06130">
    <property type="entry name" value="DNA_pol_III_epsilon_like"/>
    <property type="match status" value="1"/>
</dbReference>
<dbReference type="InterPro" id="IPR012337">
    <property type="entry name" value="RNaseH-like_sf"/>
</dbReference>
<dbReference type="SUPFAM" id="SSF53098">
    <property type="entry name" value="Ribonuclease H-like"/>
    <property type="match status" value="1"/>
</dbReference>
<proteinExistence type="predicted"/>
<keyword evidence="2" id="KW-0540">Nuclease</keyword>